<organism evidence="3 4">
    <name type="scientific">Tanacetum coccineum</name>
    <dbReference type="NCBI Taxonomy" id="301880"/>
    <lineage>
        <taxon>Eukaryota</taxon>
        <taxon>Viridiplantae</taxon>
        <taxon>Streptophyta</taxon>
        <taxon>Embryophyta</taxon>
        <taxon>Tracheophyta</taxon>
        <taxon>Spermatophyta</taxon>
        <taxon>Magnoliopsida</taxon>
        <taxon>eudicotyledons</taxon>
        <taxon>Gunneridae</taxon>
        <taxon>Pentapetalae</taxon>
        <taxon>asterids</taxon>
        <taxon>campanulids</taxon>
        <taxon>Asterales</taxon>
        <taxon>Asteraceae</taxon>
        <taxon>Asteroideae</taxon>
        <taxon>Anthemideae</taxon>
        <taxon>Anthemidinae</taxon>
        <taxon>Tanacetum</taxon>
    </lineage>
</organism>
<feature type="coiled-coil region" evidence="1">
    <location>
        <begin position="284"/>
        <end position="318"/>
    </location>
</feature>
<gene>
    <name evidence="3" type="ORF">Tco_0624108</name>
</gene>
<feature type="region of interest" description="Disordered" evidence="2">
    <location>
        <begin position="595"/>
        <end position="620"/>
    </location>
</feature>
<protein>
    <recommendedName>
        <fullName evidence="5">Transposase (Putative), gypsy type</fullName>
    </recommendedName>
</protein>
<evidence type="ECO:0000313" key="4">
    <source>
        <dbReference type="Proteomes" id="UP001151760"/>
    </source>
</evidence>
<dbReference type="EMBL" id="BQNB010008538">
    <property type="protein sequence ID" value="GJS50746.1"/>
    <property type="molecule type" value="Genomic_DNA"/>
</dbReference>
<reference evidence="3" key="2">
    <citation type="submission" date="2022-01" db="EMBL/GenBank/DDBJ databases">
        <authorList>
            <person name="Yamashiro T."/>
            <person name="Shiraishi A."/>
            <person name="Satake H."/>
            <person name="Nakayama K."/>
        </authorList>
    </citation>
    <scope>NUCLEOTIDE SEQUENCE</scope>
</reference>
<keyword evidence="4" id="KW-1185">Reference proteome</keyword>
<dbReference type="Proteomes" id="UP001151760">
    <property type="component" value="Unassembled WGS sequence"/>
</dbReference>
<sequence>MDLLAFIRTFDPTKVKVGEQQRAEDEPRLLDSIIGRVVPLLPVAPAYAKGELEASADKLFDEGGSDTIVEDVVPLQPRRQRKRKTVVVDVGGSSHRAKKLREDHKTPSGTFVAGKSMSAIQRLLTGAVHNVEVRGEVIPTLPFFTSSISATPEHEDGNQTDSAEGWILLVSLLGSLMTIATIITAMVDPALTVKENFPDTDLQKVYMPQWSITNRSRLDDSRVCHEMVDEFSPPKFFASIHGMEHDQLFTEFNAGAARQMSLSVEVRMRAEYNIRENRRLKFVAEEQAELFKVKENEVEDLKAQLLLKEAEAAEAIRLCAEASKFEVLEKSFRTYASVVGTDRELTKLNCLSSLLLNLQCNLDDQVHELEISSFGLQEKVTVYEDCMSRLEKFQDDRMKRYISYPHLLTTISGRRWLLTHGMELAIIKCLNSTGYLSAFGAAIGKAIEKGMQDGLSVGITHGREGRVLIDVAAYNPSTSNKDASVETLMNVLRLEEALAERLEKVVVGATALSLALDVSSVRVRKIRENIANQRSALHDVFVPLAEPFSSAVLTGTKGTSDIVPSTVSTTTALSITFASASLIAPISIDDYEVMGTDDQTDTDGNDAPFPNVDDVELNIP</sequence>
<accession>A0ABQ4WCY8</accession>
<evidence type="ECO:0000313" key="3">
    <source>
        <dbReference type="EMBL" id="GJS50746.1"/>
    </source>
</evidence>
<evidence type="ECO:0000256" key="2">
    <source>
        <dbReference type="SAM" id="MobiDB-lite"/>
    </source>
</evidence>
<proteinExistence type="predicted"/>
<keyword evidence="1" id="KW-0175">Coiled coil</keyword>
<evidence type="ECO:0000256" key="1">
    <source>
        <dbReference type="SAM" id="Coils"/>
    </source>
</evidence>
<reference evidence="3" key="1">
    <citation type="journal article" date="2022" name="Int. J. Mol. Sci.">
        <title>Draft Genome of Tanacetum Coccineum: Genomic Comparison of Closely Related Tanacetum-Family Plants.</title>
        <authorList>
            <person name="Yamashiro T."/>
            <person name="Shiraishi A."/>
            <person name="Nakayama K."/>
            <person name="Satake H."/>
        </authorList>
    </citation>
    <scope>NUCLEOTIDE SEQUENCE</scope>
</reference>
<comment type="caution">
    <text evidence="3">The sequence shown here is derived from an EMBL/GenBank/DDBJ whole genome shotgun (WGS) entry which is preliminary data.</text>
</comment>
<evidence type="ECO:0008006" key="5">
    <source>
        <dbReference type="Google" id="ProtNLM"/>
    </source>
</evidence>
<name>A0ABQ4WCY8_9ASTR</name>